<dbReference type="PANTHER" id="PTHR47186">
    <property type="entry name" value="LEUCINE-RICH REPEAT-CONTAINING PROTEIN 57"/>
    <property type="match status" value="1"/>
</dbReference>
<feature type="domain" description="R13L1/DRL21-like LRR repeat region" evidence="1">
    <location>
        <begin position="217"/>
        <end position="338"/>
    </location>
</feature>
<proteinExistence type="predicted"/>
<accession>A0AAQ3NU47</accession>
<dbReference type="EMBL" id="CP144698">
    <property type="protein sequence ID" value="WVZ16275.1"/>
    <property type="molecule type" value="Genomic_DNA"/>
</dbReference>
<name>A0AAQ3NU47_VIGMU</name>
<dbReference type="InterPro" id="IPR032675">
    <property type="entry name" value="LRR_dom_sf"/>
</dbReference>
<dbReference type="InterPro" id="IPR056789">
    <property type="entry name" value="LRR_R13L1-DRL21"/>
</dbReference>
<dbReference type="SUPFAM" id="SSF52058">
    <property type="entry name" value="L domain-like"/>
    <property type="match status" value="1"/>
</dbReference>
<dbReference type="Gene3D" id="3.80.10.10">
    <property type="entry name" value="Ribonuclease Inhibitor"/>
    <property type="match status" value="1"/>
</dbReference>
<evidence type="ECO:0000313" key="2">
    <source>
        <dbReference type="EMBL" id="WVZ16275.1"/>
    </source>
</evidence>
<sequence length="383" mass="44098">MDWKHRDLVPNSKHSKMQRGAAEMDVVEWHLVFGDGRRPSYDGRKLEERVEKVIMAVTEILQHFIKVQKWFLQGNGPLIYRRRGALNLTQFPFKSKCNSNQKASWQVHVCLASKHISKDSWEACFFRVAGREKGSNVHPIPIPKSTIRKSTILLLLSLIQGVFGWELPLTLHEITNLRRLELKGTTLTKAPLRLGKLKNLHVWLDKFEVGKSNEFSIQQLLELNLHEELSIKNLENIINSYEANLKNKTHIVSLRLEWNLVRDNEDSVKEREVLENLQPSRHLKHLSIEGYGGTQFPHWLSNNSLSNVVSLTLSSCKHCVRLPSLALLTFLEELTIDGLDGIGRIDADFYRNSSCAFASLKTLSFNDMKEWEEWQCMTLATLP</sequence>
<evidence type="ECO:0000313" key="3">
    <source>
        <dbReference type="Proteomes" id="UP001374535"/>
    </source>
</evidence>
<dbReference type="Proteomes" id="UP001374535">
    <property type="component" value="Chromosome 3"/>
</dbReference>
<dbReference type="AlphaFoldDB" id="A0AAQ3NU47"/>
<reference evidence="2 3" key="1">
    <citation type="journal article" date="2023" name="Life. Sci Alliance">
        <title>Evolutionary insights into 3D genome organization and epigenetic landscape of Vigna mungo.</title>
        <authorList>
            <person name="Junaid A."/>
            <person name="Singh B."/>
            <person name="Bhatia S."/>
        </authorList>
    </citation>
    <scope>NUCLEOTIDE SEQUENCE [LARGE SCALE GENOMIC DNA]</scope>
    <source>
        <strain evidence="2">Urdbean</strain>
    </source>
</reference>
<dbReference type="Pfam" id="PF25019">
    <property type="entry name" value="LRR_R13L1-DRL21"/>
    <property type="match status" value="1"/>
</dbReference>
<protein>
    <recommendedName>
        <fullName evidence="1">R13L1/DRL21-like LRR repeat region domain-containing protein</fullName>
    </recommendedName>
</protein>
<organism evidence="2 3">
    <name type="scientific">Vigna mungo</name>
    <name type="common">Black gram</name>
    <name type="synonym">Phaseolus mungo</name>
    <dbReference type="NCBI Taxonomy" id="3915"/>
    <lineage>
        <taxon>Eukaryota</taxon>
        <taxon>Viridiplantae</taxon>
        <taxon>Streptophyta</taxon>
        <taxon>Embryophyta</taxon>
        <taxon>Tracheophyta</taxon>
        <taxon>Spermatophyta</taxon>
        <taxon>Magnoliopsida</taxon>
        <taxon>eudicotyledons</taxon>
        <taxon>Gunneridae</taxon>
        <taxon>Pentapetalae</taxon>
        <taxon>rosids</taxon>
        <taxon>fabids</taxon>
        <taxon>Fabales</taxon>
        <taxon>Fabaceae</taxon>
        <taxon>Papilionoideae</taxon>
        <taxon>50 kb inversion clade</taxon>
        <taxon>NPAAA clade</taxon>
        <taxon>indigoferoid/millettioid clade</taxon>
        <taxon>Phaseoleae</taxon>
        <taxon>Vigna</taxon>
    </lineage>
</organism>
<keyword evidence="3" id="KW-1185">Reference proteome</keyword>
<gene>
    <name evidence="2" type="ORF">V8G54_009257</name>
</gene>
<dbReference type="PANTHER" id="PTHR47186:SF43">
    <property type="entry name" value="TYPE DISEASE RESISTANCE PROTEIN CNL-J3, PUTATIVE-RELATED"/>
    <property type="match status" value="1"/>
</dbReference>
<evidence type="ECO:0000259" key="1">
    <source>
        <dbReference type="Pfam" id="PF25019"/>
    </source>
</evidence>